<evidence type="ECO:0000256" key="1">
    <source>
        <dbReference type="SAM" id="MobiDB-lite"/>
    </source>
</evidence>
<gene>
    <name evidence="2" type="ORF">IU449_26970</name>
</gene>
<name>A0ABS0DJP6_9NOCA</name>
<comment type="caution">
    <text evidence="2">The sequence shown here is derived from an EMBL/GenBank/DDBJ whole genome shotgun (WGS) entry which is preliminary data.</text>
</comment>
<keyword evidence="3" id="KW-1185">Reference proteome</keyword>
<proteinExistence type="predicted"/>
<dbReference type="RefSeq" id="WP_195004982.1">
    <property type="nucleotide sequence ID" value="NZ_JADLQN010000010.1"/>
</dbReference>
<sequence length="116" mass="13209">MSKEPSPYTGAPCITEAVFSKSRVTRTHPWDYLIVGETKEQRQRRHTRIKRLCQSCPALDVCEQERQDILSGRVKNPWTGEQIHLQGVIWAGRAHPDKEPEADKQDALMSREGLAA</sequence>
<reference evidence="2 3" key="1">
    <citation type="submission" date="2020-10" db="EMBL/GenBank/DDBJ databases">
        <title>Identification of Nocardia species via Next-generation sequencing and recognition of intraspecies genetic diversity.</title>
        <authorList>
            <person name="Li P."/>
            <person name="Li P."/>
            <person name="Lu B."/>
        </authorList>
    </citation>
    <scope>NUCLEOTIDE SEQUENCE [LARGE SCALE GENOMIC DNA]</scope>
    <source>
        <strain evidence="2 3">BJ06-0143</strain>
    </source>
</reference>
<dbReference type="EMBL" id="JADLQN010000010">
    <property type="protein sequence ID" value="MBF6358143.1"/>
    <property type="molecule type" value="Genomic_DNA"/>
</dbReference>
<feature type="region of interest" description="Disordered" evidence="1">
    <location>
        <begin position="94"/>
        <end position="116"/>
    </location>
</feature>
<evidence type="ECO:0000313" key="3">
    <source>
        <dbReference type="Proteomes" id="UP000707731"/>
    </source>
</evidence>
<feature type="compositionally biased region" description="Basic and acidic residues" evidence="1">
    <location>
        <begin position="94"/>
        <end position="106"/>
    </location>
</feature>
<organism evidence="2 3">
    <name type="scientific">Nocardia higoensis</name>
    <dbReference type="NCBI Taxonomy" id="228599"/>
    <lineage>
        <taxon>Bacteria</taxon>
        <taxon>Bacillati</taxon>
        <taxon>Actinomycetota</taxon>
        <taxon>Actinomycetes</taxon>
        <taxon>Mycobacteriales</taxon>
        <taxon>Nocardiaceae</taxon>
        <taxon>Nocardia</taxon>
    </lineage>
</organism>
<evidence type="ECO:0000313" key="2">
    <source>
        <dbReference type="EMBL" id="MBF6358143.1"/>
    </source>
</evidence>
<protein>
    <recommendedName>
        <fullName evidence="4">4Fe-4S Wbl-type domain-containing protein</fullName>
    </recommendedName>
</protein>
<dbReference type="Proteomes" id="UP000707731">
    <property type="component" value="Unassembled WGS sequence"/>
</dbReference>
<evidence type="ECO:0008006" key="4">
    <source>
        <dbReference type="Google" id="ProtNLM"/>
    </source>
</evidence>
<accession>A0ABS0DJP6</accession>